<dbReference type="EMBL" id="MN738898">
    <property type="protein sequence ID" value="QHT30405.1"/>
    <property type="molecule type" value="Genomic_DNA"/>
</dbReference>
<evidence type="ECO:0000259" key="4">
    <source>
        <dbReference type="PROSITE" id="PS50600"/>
    </source>
</evidence>
<evidence type="ECO:0000256" key="1">
    <source>
        <dbReference type="ARBA" id="ARBA00022670"/>
    </source>
</evidence>
<dbReference type="Gene3D" id="3.40.395.10">
    <property type="entry name" value="Adenoviral Proteinase, Chain A"/>
    <property type="match status" value="1"/>
</dbReference>
<dbReference type="InterPro" id="IPR003653">
    <property type="entry name" value="Peptidase_C48_C"/>
</dbReference>
<dbReference type="PROSITE" id="PS50600">
    <property type="entry name" value="ULP_PROTEASE"/>
    <property type="match status" value="1"/>
</dbReference>
<protein>
    <recommendedName>
        <fullName evidence="4">Ubiquitin-like protease family profile domain-containing protein</fullName>
    </recommendedName>
</protein>
<feature type="domain" description="Ubiquitin-like protease family profile" evidence="4">
    <location>
        <begin position="107"/>
        <end position="276"/>
    </location>
</feature>
<organism evidence="5">
    <name type="scientific">viral metagenome</name>
    <dbReference type="NCBI Taxonomy" id="1070528"/>
    <lineage>
        <taxon>unclassified sequences</taxon>
        <taxon>metagenomes</taxon>
        <taxon>organismal metagenomes</taxon>
    </lineage>
</organism>
<evidence type="ECO:0000313" key="5">
    <source>
        <dbReference type="EMBL" id="QHT30405.1"/>
    </source>
</evidence>
<dbReference type="InterPro" id="IPR038765">
    <property type="entry name" value="Papain-like_cys_pep_sf"/>
</dbReference>
<evidence type="ECO:0000256" key="2">
    <source>
        <dbReference type="ARBA" id="ARBA00022801"/>
    </source>
</evidence>
<proteinExistence type="predicted"/>
<dbReference type="GO" id="GO:0006508">
    <property type="term" value="P:proteolysis"/>
    <property type="evidence" value="ECO:0007669"/>
    <property type="project" value="UniProtKB-KW"/>
</dbReference>
<reference evidence="5" key="1">
    <citation type="journal article" date="2020" name="Nature">
        <title>Giant virus diversity and host interactions through global metagenomics.</title>
        <authorList>
            <person name="Schulz F."/>
            <person name="Roux S."/>
            <person name="Paez-Espino D."/>
            <person name="Jungbluth S."/>
            <person name="Walsh D.A."/>
            <person name="Denef V.J."/>
            <person name="McMahon K.D."/>
            <person name="Konstantinidis K.T."/>
            <person name="Eloe-Fadrosh E.A."/>
            <person name="Kyrpides N.C."/>
            <person name="Woyke T."/>
        </authorList>
    </citation>
    <scope>NUCLEOTIDE SEQUENCE</scope>
    <source>
        <strain evidence="5">GVMAG-M-3300009149-34</strain>
    </source>
</reference>
<accession>A0A6C0ESZ3</accession>
<evidence type="ECO:0000256" key="3">
    <source>
        <dbReference type="SAM" id="MobiDB-lite"/>
    </source>
</evidence>
<keyword evidence="1" id="KW-0645">Protease</keyword>
<dbReference type="GO" id="GO:0008234">
    <property type="term" value="F:cysteine-type peptidase activity"/>
    <property type="evidence" value="ECO:0007669"/>
    <property type="project" value="InterPro"/>
</dbReference>
<dbReference type="Pfam" id="PF02902">
    <property type="entry name" value="Peptidase_C48"/>
    <property type="match status" value="1"/>
</dbReference>
<keyword evidence="2" id="KW-0378">Hydrolase</keyword>
<name>A0A6C0ESZ3_9ZZZZ</name>
<sequence length="305" mass="37016">MIFKMTGRSKTRKYHKHKHKKTRKIKFHKNKDKCSPKTNDDELDFTCYSKSALHKLKNTWNARHPDVKIYSNDPQEIWQHLKKNMQKTCHKESCWLRHQCIKNDLPSGFFMQNFSPKQPKEWTKKPNTWLTSIEIEQLMKQYEKKHKHFIFLGPSPIDYDVRKLHNECVWEEICKFSLLDYKSKGITKIGLIFNLDPHYKEGSHWVAMFIDIRKKAIYYFDSYGDKAPGRLMKFVRTVRKQARNLGEKYKFEQTSRRHQYLTTECGMYSLYFIIKLLEGKPISFFKKRITDKYMRKLRSIYFNKR</sequence>
<feature type="region of interest" description="Disordered" evidence="3">
    <location>
        <begin position="1"/>
        <end position="21"/>
    </location>
</feature>
<dbReference type="AlphaFoldDB" id="A0A6C0ESZ3"/>
<feature type="compositionally biased region" description="Basic residues" evidence="3">
    <location>
        <begin position="7"/>
        <end position="21"/>
    </location>
</feature>
<dbReference type="SUPFAM" id="SSF54001">
    <property type="entry name" value="Cysteine proteinases"/>
    <property type="match status" value="1"/>
</dbReference>